<keyword evidence="3" id="KW-0547">Nucleotide-binding</keyword>
<dbReference type="EMBL" id="CP007139">
    <property type="protein sequence ID" value="AIE85815.1"/>
    <property type="molecule type" value="Genomic_DNA"/>
</dbReference>
<proteinExistence type="predicted"/>
<dbReference type="STRING" id="661478.OP10G_2447"/>
<reference evidence="3 4" key="1">
    <citation type="journal article" date="2014" name="PLoS ONE">
        <title>The first complete genome sequence of the class fimbriimonadia in the phylum armatimonadetes.</title>
        <authorList>
            <person name="Hu Z.Y."/>
            <person name="Wang Y.Z."/>
            <person name="Im W.T."/>
            <person name="Wang S.Y."/>
            <person name="Zhao G.P."/>
            <person name="Zheng H.J."/>
            <person name="Quan Z.X."/>
        </authorList>
    </citation>
    <scope>NUCLEOTIDE SEQUENCE [LARGE SCALE GENOMIC DNA]</scope>
    <source>
        <strain evidence="3">Gsoil 348</strain>
    </source>
</reference>
<dbReference type="eggNOG" id="COG1201">
    <property type="taxonomic scope" value="Bacteria"/>
</dbReference>
<name>A0A068NSQ9_FIMGI</name>
<accession>A0A068NSQ9</accession>
<dbReference type="SMART" id="SM00490">
    <property type="entry name" value="HELICc"/>
    <property type="match status" value="1"/>
</dbReference>
<keyword evidence="3" id="KW-0347">Helicase</keyword>
<keyword evidence="3" id="KW-0378">Hydrolase</keyword>
<dbReference type="CDD" id="cd18785">
    <property type="entry name" value="SF2_C"/>
    <property type="match status" value="1"/>
</dbReference>
<gene>
    <name evidence="3" type="ORF">OP10G_2447</name>
</gene>
<dbReference type="InterPro" id="IPR027417">
    <property type="entry name" value="P-loop_NTPase"/>
</dbReference>
<dbReference type="Proteomes" id="UP000027982">
    <property type="component" value="Chromosome"/>
</dbReference>
<evidence type="ECO:0000313" key="3">
    <source>
        <dbReference type="EMBL" id="AIE85815.1"/>
    </source>
</evidence>
<dbReference type="Pfam" id="PF00271">
    <property type="entry name" value="Helicase_C"/>
    <property type="match status" value="1"/>
</dbReference>
<feature type="region of interest" description="Disordered" evidence="1">
    <location>
        <begin position="110"/>
        <end position="148"/>
    </location>
</feature>
<evidence type="ECO:0000313" key="4">
    <source>
        <dbReference type="Proteomes" id="UP000027982"/>
    </source>
</evidence>
<keyword evidence="4" id="KW-1185">Reference proteome</keyword>
<evidence type="ECO:0000259" key="2">
    <source>
        <dbReference type="PROSITE" id="PS51194"/>
    </source>
</evidence>
<dbReference type="SUPFAM" id="SSF52540">
    <property type="entry name" value="P-loop containing nucleoside triphosphate hydrolases"/>
    <property type="match status" value="2"/>
</dbReference>
<dbReference type="PROSITE" id="PS51194">
    <property type="entry name" value="HELICASE_CTER"/>
    <property type="match status" value="1"/>
</dbReference>
<dbReference type="HOGENOM" id="CLU_004880_1_0_0"/>
<dbReference type="AlphaFoldDB" id="A0A068NSQ9"/>
<evidence type="ECO:0000256" key="1">
    <source>
        <dbReference type="SAM" id="MobiDB-lite"/>
    </source>
</evidence>
<dbReference type="InterPro" id="IPR001650">
    <property type="entry name" value="Helicase_C-like"/>
</dbReference>
<feature type="domain" description="Helicase C-terminal" evidence="2">
    <location>
        <begin position="838"/>
        <end position="998"/>
    </location>
</feature>
<organism evidence="3 4">
    <name type="scientific">Fimbriimonas ginsengisoli Gsoil 348</name>
    <dbReference type="NCBI Taxonomy" id="661478"/>
    <lineage>
        <taxon>Bacteria</taxon>
        <taxon>Bacillati</taxon>
        <taxon>Armatimonadota</taxon>
        <taxon>Fimbriimonadia</taxon>
        <taxon>Fimbriimonadales</taxon>
        <taxon>Fimbriimonadaceae</taxon>
        <taxon>Fimbriimonas</taxon>
    </lineage>
</organism>
<sequence>MSSQALPTEVQNQLELASALIEYVVAEASGRSETVCFGDFPRNQYFIGSLRPTPLAPDATRWLSDLKQKMSPVAAGLDALVKIPSDHSIEVWATISWNVYYRVRPSYEEQQTFQDPIRRDDEDNDDDSVGSPPPPSQPNTRQRERPVPKFKKLNCSASGPLVLQSHESGISVEAGGVNTAINAELARVGAIRDADPDLFRVGPRPDPELPNKLGAADMVSDQAYRRYWANLPDLAITPWAIRVDVSCEPSPEHIEHGRLVVDIVNVTPISEKDQVHEPFIFDTRLQLEFPSGCLAPFRLVSAPKDFRENPRMFGRGRNCAVEHADDTLSTTHTPMYMQGRYVTRETPEALTCELATDPFPTLEKLEVAMSSYELAWDQALSEFRLDPAWDDEQELAFMKDRALYFDEVSRFKHGLNLLRTNADVAYAFTLMNRAFERNALRAWRLMQIVFIVTQLPGLVAEDPMDQERETVDIIYFPTGGGKTEAYLAAVVFSCFWDRLRGKIAGVTAWARFPLRLLTAQQLQRFANIICCADLVRKAEPDIRLSGSNVDGFAVGYYVGSGGTPNSIQSATASNSGSGLPWAQAQDPTFIQKFKRIAVCPACRTRTVIVEFDHVAVVLRHKCVNESCAFSEGILPIYVVDNDLYRYLPSVMVGTLDKLAQIGIARKFGMILGSVDGRCPTHGYYNGKCCQDGCRETLSKVKPVGLSGPSLFVQDELHLLREGLGTFDSHYETLFQLLLNEAGTKMPIKILASSATIEQFERQVNQLYARSKARVFPGPGPKKGHSFYATTLNYPQRLYVGVLPHNKTLLNALFKLTESYVRGLGTLRGRYHTGPTFTDVSTLYSSCAHYFLANPDLDAFKTDLRDHVSPALVKDGFPQPTTYTLTGGTSADDVSGTLEALERSSAVSDPVQFVLATNTISHGVDIDRLNWMFFFGMPRQTAEYIQASSRVGRAYIGVVFTCFNPTRERDQSHYHYFAKQHEFLGKLVEPVPVNRWSKFSLDRTLPGAINAMLLHQQSQKLRSDRRNLVYILDNVKAMFASGELSEAEVESGVLTAYLGPQNNLGDPAFRARLQQRCKAIIFDQIETSVRPVTFVSDAMTPSPMRSLREVDEPVSIRLNSAGLSWSRVARAKGGGA</sequence>
<dbReference type="KEGG" id="fgi:OP10G_2447"/>
<dbReference type="GO" id="GO:0004386">
    <property type="term" value="F:helicase activity"/>
    <property type="evidence" value="ECO:0007669"/>
    <property type="project" value="UniProtKB-KW"/>
</dbReference>
<keyword evidence="3" id="KW-0067">ATP-binding</keyword>
<protein>
    <submittedName>
        <fullName evidence="3">Superfamily II DNA and RNA helicase</fullName>
    </submittedName>
</protein>
<dbReference type="Gene3D" id="3.40.50.300">
    <property type="entry name" value="P-loop containing nucleotide triphosphate hydrolases"/>
    <property type="match status" value="1"/>
</dbReference>